<dbReference type="SUPFAM" id="SSF56935">
    <property type="entry name" value="Porins"/>
    <property type="match status" value="1"/>
</dbReference>
<dbReference type="Pfam" id="PF07715">
    <property type="entry name" value="Plug"/>
    <property type="match status" value="1"/>
</dbReference>
<name>A0AAV3TWJ3_9ALTE</name>
<keyword evidence="3 11" id="KW-1134">Transmembrane beta strand</keyword>
<reference evidence="16" key="1">
    <citation type="journal article" date="2019" name="Int. J. Syst. Evol. Microbiol.">
        <title>The Global Catalogue of Microorganisms (GCM) 10K type strain sequencing project: providing services to taxonomists for standard genome sequencing and annotation.</title>
        <authorList>
            <consortium name="The Broad Institute Genomics Platform"/>
            <consortium name="The Broad Institute Genome Sequencing Center for Infectious Disease"/>
            <person name="Wu L."/>
            <person name="Ma J."/>
        </authorList>
    </citation>
    <scope>NUCLEOTIDE SEQUENCE [LARGE SCALE GENOMIC DNA]</scope>
    <source>
        <strain evidence="16">JCM 19134</strain>
    </source>
</reference>
<dbReference type="AlphaFoldDB" id="A0AAV3TWJ3"/>
<keyword evidence="16" id="KW-1185">Reference proteome</keyword>
<evidence type="ECO:0000256" key="9">
    <source>
        <dbReference type="ARBA" id="ARBA00023136"/>
    </source>
</evidence>
<dbReference type="InterPro" id="IPR036942">
    <property type="entry name" value="Beta-barrel_TonB_sf"/>
</dbReference>
<dbReference type="GO" id="GO:0006826">
    <property type="term" value="P:iron ion transport"/>
    <property type="evidence" value="ECO:0007669"/>
    <property type="project" value="UniProtKB-KW"/>
</dbReference>
<comment type="caution">
    <text evidence="15">The sequence shown here is derived from an EMBL/GenBank/DDBJ whole genome shotgun (WGS) entry which is preliminary data.</text>
</comment>
<accession>A0AAV3TWJ3</accession>
<evidence type="ECO:0000256" key="10">
    <source>
        <dbReference type="ARBA" id="ARBA00023237"/>
    </source>
</evidence>
<evidence type="ECO:0000256" key="5">
    <source>
        <dbReference type="ARBA" id="ARBA00022692"/>
    </source>
</evidence>
<evidence type="ECO:0000313" key="16">
    <source>
        <dbReference type="Proteomes" id="UP001409585"/>
    </source>
</evidence>
<dbReference type="RefSeq" id="WP_345415453.1">
    <property type="nucleotide sequence ID" value="NZ_AP031496.1"/>
</dbReference>
<dbReference type="Proteomes" id="UP001409585">
    <property type="component" value="Unassembled WGS sequence"/>
</dbReference>
<evidence type="ECO:0000256" key="2">
    <source>
        <dbReference type="ARBA" id="ARBA00022448"/>
    </source>
</evidence>
<comment type="subcellular location">
    <subcellularLocation>
        <location evidence="1 11">Cell outer membrane</location>
        <topology evidence="1 11">Multi-pass membrane protein</topology>
    </subcellularLocation>
</comment>
<feature type="domain" description="TonB-dependent receptor plug" evidence="14">
    <location>
        <begin position="25"/>
        <end position="130"/>
    </location>
</feature>
<protein>
    <submittedName>
        <fullName evidence="15">TonB-dependent receptor</fullName>
    </submittedName>
</protein>
<evidence type="ECO:0000256" key="11">
    <source>
        <dbReference type="PROSITE-ProRule" id="PRU01360"/>
    </source>
</evidence>
<evidence type="ECO:0000313" key="15">
    <source>
        <dbReference type="EMBL" id="GAA4929341.1"/>
    </source>
</evidence>
<keyword evidence="2 11" id="KW-0813">Transport</keyword>
<keyword evidence="6" id="KW-0408">Iron</keyword>
<dbReference type="InterPro" id="IPR039426">
    <property type="entry name" value="TonB-dep_rcpt-like"/>
</dbReference>
<keyword evidence="5 11" id="KW-0812">Transmembrane</keyword>
<evidence type="ECO:0000256" key="12">
    <source>
        <dbReference type="RuleBase" id="RU003357"/>
    </source>
</evidence>
<dbReference type="GO" id="GO:0009279">
    <property type="term" value="C:cell outer membrane"/>
    <property type="evidence" value="ECO:0007669"/>
    <property type="project" value="UniProtKB-SubCell"/>
</dbReference>
<sequence length="707" mass="77069">MAIAEPSNTLEEVVVTAQRKTQNLLDVPLTLTAVSQSQLENAGVTNIFDLTAVVSGLTFGGVGNLTQPAIRGLSTGVSTNGSENPNALYIDDVYYSQGNLLGANLPDVERVEVLKGPQGTLFGRNSVGGAIRIFTQDPELQQVSGKATVEAGFYTGADNSQAAPRHVFNGVISLPLGDTVAASVSASHDKTDGFMTDQTTGDDYGAIARLNLRAKLLWQPNKDFSALLSAFHLKHNDEGLQSATPYKGLTVAALYDDSIIPSDPFHTGYDYGNGVNYNAALVETDSVSLKFNVELQGVGALSAITAYHETEVFNTTTFTHSQALTCAASFVCIDYYYLATNEAFSQEFNFTSESFGSFSYTAGLFYYQQDSTTDAAVQETVVPGGVPAKSVEFNIESVALYGEMQYQPADDYLVIVGARYTHEPHKDKITYPTNIAVEETFTSFIPRLTLQRYFGDNSNGYITYSEGEKSGLSGVDNPGAIAGELEKIDPEENSALEIGYKYAAPSAVFNVSAFYYDYKNKQEQGFTGETVFVQNTGPVDIIGIDADTRVQLNEHWTFRSALTWLPIAEYKDFPDAAAYSTNLIGTRYEQVEFDATGYRLVKAPKLTANVGFGYERQLPRGQLNADVNVSYSSKVYHDIYHVIEQPSFYTVNAKIGFSLIEAGLDFSLYGRNLTNEEYIAHGFPSGLGFTAAYARPQELGVRVNFQF</sequence>
<dbReference type="PROSITE" id="PS52016">
    <property type="entry name" value="TONB_DEPENDENT_REC_3"/>
    <property type="match status" value="1"/>
</dbReference>
<proteinExistence type="inferred from homology"/>
<keyword evidence="9 11" id="KW-0472">Membrane</keyword>
<evidence type="ECO:0000256" key="1">
    <source>
        <dbReference type="ARBA" id="ARBA00004571"/>
    </source>
</evidence>
<dbReference type="Pfam" id="PF00593">
    <property type="entry name" value="TonB_dep_Rec_b-barrel"/>
    <property type="match status" value="1"/>
</dbReference>
<dbReference type="InterPro" id="IPR000531">
    <property type="entry name" value="Beta-barrel_TonB"/>
</dbReference>
<evidence type="ECO:0000256" key="3">
    <source>
        <dbReference type="ARBA" id="ARBA00022452"/>
    </source>
</evidence>
<evidence type="ECO:0000256" key="4">
    <source>
        <dbReference type="ARBA" id="ARBA00022496"/>
    </source>
</evidence>
<dbReference type="EMBL" id="BAABLX010000001">
    <property type="protein sequence ID" value="GAA4929341.1"/>
    <property type="molecule type" value="Genomic_DNA"/>
</dbReference>
<keyword evidence="7" id="KW-0406">Ion transport</keyword>
<comment type="similarity">
    <text evidence="11 12">Belongs to the TonB-dependent receptor family.</text>
</comment>
<organism evidence="15 16">
    <name type="scientific">Halioxenophilus aromaticivorans</name>
    <dbReference type="NCBI Taxonomy" id="1306992"/>
    <lineage>
        <taxon>Bacteria</taxon>
        <taxon>Pseudomonadati</taxon>
        <taxon>Pseudomonadota</taxon>
        <taxon>Gammaproteobacteria</taxon>
        <taxon>Alteromonadales</taxon>
        <taxon>Alteromonadaceae</taxon>
        <taxon>Halioxenophilus</taxon>
    </lineage>
</organism>
<evidence type="ECO:0000256" key="8">
    <source>
        <dbReference type="ARBA" id="ARBA00023077"/>
    </source>
</evidence>
<keyword evidence="10 11" id="KW-0998">Cell outer membrane</keyword>
<gene>
    <name evidence="15" type="ORF">GCM10025791_01280</name>
</gene>
<evidence type="ECO:0000259" key="13">
    <source>
        <dbReference type="Pfam" id="PF00593"/>
    </source>
</evidence>
<dbReference type="PANTHER" id="PTHR32552">
    <property type="entry name" value="FERRICHROME IRON RECEPTOR-RELATED"/>
    <property type="match status" value="1"/>
</dbReference>
<dbReference type="Gene3D" id="2.40.170.20">
    <property type="entry name" value="TonB-dependent receptor, beta-barrel domain"/>
    <property type="match status" value="1"/>
</dbReference>
<feature type="domain" description="TonB-dependent receptor-like beta-barrel" evidence="13">
    <location>
        <begin position="267"/>
        <end position="673"/>
    </location>
</feature>
<evidence type="ECO:0000256" key="7">
    <source>
        <dbReference type="ARBA" id="ARBA00023065"/>
    </source>
</evidence>
<dbReference type="InterPro" id="IPR012910">
    <property type="entry name" value="Plug_dom"/>
</dbReference>
<evidence type="ECO:0000256" key="6">
    <source>
        <dbReference type="ARBA" id="ARBA00023004"/>
    </source>
</evidence>
<keyword evidence="4" id="KW-0410">Iron transport</keyword>
<dbReference type="PANTHER" id="PTHR32552:SF81">
    <property type="entry name" value="TONB-DEPENDENT OUTER MEMBRANE RECEPTOR"/>
    <property type="match status" value="1"/>
</dbReference>
<keyword evidence="8 12" id="KW-0798">TonB box</keyword>
<evidence type="ECO:0000259" key="14">
    <source>
        <dbReference type="Pfam" id="PF07715"/>
    </source>
</evidence>
<keyword evidence="15" id="KW-0675">Receptor</keyword>